<reference evidence="4" key="2">
    <citation type="journal article" date="2014" name="ISME J.">
        <title>Microbial stratification in low pH oxic and suboxic macroscopic growths along an acid mine drainage.</title>
        <authorList>
            <person name="Mendez-Garcia C."/>
            <person name="Mesa V."/>
            <person name="Sprenger R.R."/>
            <person name="Richter M."/>
            <person name="Diez M.S."/>
            <person name="Solano J."/>
            <person name="Bargiela R."/>
            <person name="Golyshina O.V."/>
            <person name="Manteca A."/>
            <person name="Ramos J.L."/>
            <person name="Gallego J.R."/>
            <person name="Llorente I."/>
            <person name="Martins Dos Santos V.A."/>
            <person name="Jensen O.N."/>
            <person name="Pelaez A.I."/>
            <person name="Sanchez J."/>
            <person name="Ferrer M."/>
        </authorList>
    </citation>
    <scope>NUCLEOTIDE SEQUENCE</scope>
</reference>
<protein>
    <submittedName>
        <fullName evidence="4">3-phosphoshikimate 1-carboxyvinyltransferase, core domain protein</fullName>
    </submittedName>
</protein>
<sequence length="231" mass="24103">TSPRPSPASGTAASASPDRGRTFRTTGPQRYRPAVFRVPGDASGAAYLWAGAALTGGRVTVRGIDRRWPQADLAVLPLLRQYGASVRARGTSVTVAGDARRPFSVNLTDAPDLYPLAGVLAASAPGRSRLRGGAQVVHKESDRRAGTVRLARALGARVRSAPGGALEIDGRARLRRLDLRGLSDHRMLMSAAVAALGADGPSRLGPRAAVGKSFPGFWRSLARLGAPEIGT</sequence>
<name>T0ZVF1_9ZZZZ</name>
<dbReference type="InterPro" id="IPR013792">
    <property type="entry name" value="RNA3'P_cycl/enolpyr_Trfase_a/b"/>
</dbReference>
<feature type="compositionally biased region" description="Low complexity" evidence="2">
    <location>
        <begin position="7"/>
        <end position="17"/>
    </location>
</feature>
<dbReference type="InterPro" id="IPR001986">
    <property type="entry name" value="Enolpyruvate_Tfrase_dom"/>
</dbReference>
<reference evidence="4" key="1">
    <citation type="submission" date="2013-08" db="EMBL/GenBank/DDBJ databases">
        <authorList>
            <person name="Mendez C."/>
            <person name="Richter M."/>
            <person name="Ferrer M."/>
            <person name="Sanchez J."/>
        </authorList>
    </citation>
    <scope>NUCLEOTIDE SEQUENCE</scope>
</reference>
<accession>T0ZVF1</accession>
<feature type="domain" description="Enolpyruvate transferase" evidence="3">
    <location>
        <begin position="20"/>
        <end position="221"/>
    </location>
</feature>
<feature type="non-terminal residue" evidence="4">
    <location>
        <position position="1"/>
    </location>
</feature>
<dbReference type="Pfam" id="PF00275">
    <property type="entry name" value="EPSP_synthase"/>
    <property type="match status" value="1"/>
</dbReference>
<feature type="region of interest" description="Disordered" evidence="2">
    <location>
        <begin position="1"/>
        <end position="29"/>
    </location>
</feature>
<dbReference type="SUPFAM" id="SSF55205">
    <property type="entry name" value="EPT/RTPC-like"/>
    <property type="match status" value="1"/>
</dbReference>
<evidence type="ECO:0000259" key="3">
    <source>
        <dbReference type="Pfam" id="PF00275"/>
    </source>
</evidence>
<dbReference type="EMBL" id="AUZZ01005715">
    <property type="protein sequence ID" value="EQD48513.1"/>
    <property type="molecule type" value="Genomic_DNA"/>
</dbReference>
<keyword evidence="1 4" id="KW-0808">Transferase</keyword>
<comment type="caution">
    <text evidence="4">The sequence shown here is derived from an EMBL/GenBank/DDBJ whole genome shotgun (WGS) entry which is preliminary data.</text>
</comment>
<dbReference type="InterPro" id="IPR036968">
    <property type="entry name" value="Enolpyruvate_Tfrase_sf"/>
</dbReference>
<dbReference type="GO" id="GO:0009423">
    <property type="term" value="P:chorismate biosynthetic process"/>
    <property type="evidence" value="ECO:0007669"/>
    <property type="project" value="TreeGrafter"/>
</dbReference>
<dbReference type="Gene3D" id="3.65.10.10">
    <property type="entry name" value="Enolpyruvate transferase domain"/>
    <property type="match status" value="1"/>
</dbReference>
<evidence type="ECO:0000256" key="2">
    <source>
        <dbReference type="SAM" id="MobiDB-lite"/>
    </source>
</evidence>
<evidence type="ECO:0000313" key="4">
    <source>
        <dbReference type="EMBL" id="EQD48513.1"/>
    </source>
</evidence>
<dbReference type="AlphaFoldDB" id="T0ZVF1"/>
<gene>
    <name evidence="4" type="ORF">B2A_07945</name>
</gene>
<organism evidence="4">
    <name type="scientific">mine drainage metagenome</name>
    <dbReference type="NCBI Taxonomy" id="410659"/>
    <lineage>
        <taxon>unclassified sequences</taxon>
        <taxon>metagenomes</taxon>
        <taxon>ecological metagenomes</taxon>
    </lineage>
</organism>
<dbReference type="GO" id="GO:0003866">
    <property type="term" value="F:3-phosphoshikimate 1-carboxyvinyltransferase activity"/>
    <property type="evidence" value="ECO:0007669"/>
    <property type="project" value="TreeGrafter"/>
</dbReference>
<dbReference type="PANTHER" id="PTHR21090:SF5">
    <property type="entry name" value="PENTAFUNCTIONAL AROM POLYPEPTIDE"/>
    <property type="match status" value="1"/>
</dbReference>
<evidence type="ECO:0000256" key="1">
    <source>
        <dbReference type="ARBA" id="ARBA00022679"/>
    </source>
</evidence>
<dbReference type="PANTHER" id="PTHR21090">
    <property type="entry name" value="AROM/DEHYDROQUINATE SYNTHASE"/>
    <property type="match status" value="1"/>
</dbReference>
<proteinExistence type="predicted"/>